<dbReference type="InterPro" id="IPR013114">
    <property type="entry name" value="FabA_FabZ"/>
</dbReference>
<dbReference type="Gene3D" id="3.10.129.10">
    <property type="entry name" value="Hotdog Thioesterase"/>
    <property type="match status" value="1"/>
</dbReference>
<dbReference type="PANTHER" id="PTHR30272">
    <property type="entry name" value="3-HYDROXYACYL-[ACYL-CARRIER-PROTEIN] DEHYDRATASE"/>
    <property type="match status" value="1"/>
</dbReference>
<protein>
    <recommendedName>
        <fullName evidence="4">Beta-hydroxyacyl-ACP dehydratase</fullName>
    </recommendedName>
</protein>
<evidence type="ECO:0000313" key="2">
    <source>
        <dbReference type="EMBL" id="NEU69758.1"/>
    </source>
</evidence>
<evidence type="ECO:0008006" key="4">
    <source>
        <dbReference type="Google" id="ProtNLM"/>
    </source>
</evidence>
<dbReference type="CDD" id="cd00493">
    <property type="entry name" value="FabA_FabZ"/>
    <property type="match status" value="1"/>
</dbReference>
<dbReference type="SUPFAM" id="SSF54637">
    <property type="entry name" value="Thioesterase/thiol ester dehydrase-isomerase"/>
    <property type="match status" value="1"/>
</dbReference>
<evidence type="ECO:0000256" key="1">
    <source>
        <dbReference type="ARBA" id="ARBA00023239"/>
    </source>
</evidence>
<evidence type="ECO:0000313" key="3">
    <source>
        <dbReference type="Proteomes" id="UP000477386"/>
    </source>
</evidence>
<dbReference type="GO" id="GO:0016829">
    <property type="term" value="F:lyase activity"/>
    <property type="evidence" value="ECO:0007669"/>
    <property type="project" value="UniProtKB-KW"/>
</dbReference>
<dbReference type="RefSeq" id="WP_164042402.1">
    <property type="nucleotide sequence ID" value="NZ_JAAGNZ010000002.1"/>
</dbReference>
<dbReference type="AlphaFoldDB" id="A0A6M0INE2"/>
<reference evidence="2 3" key="1">
    <citation type="submission" date="2020-02" db="EMBL/GenBank/DDBJ databases">
        <title>Draft genome sequence of two Spirosoma agri KCTC 52727 and Spirosoma terrae KCTC 52035.</title>
        <authorList>
            <person name="Rojas J."/>
            <person name="Ambika Manirajan B."/>
            <person name="Ratering S."/>
            <person name="Suarez C."/>
            <person name="Schnell S."/>
        </authorList>
    </citation>
    <scope>NUCLEOTIDE SEQUENCE [LARGE SCALE GENOMIC DNA]</scope>
    <source>
        <strain evidence="2 3">KCTC 52727</strain>
    </source>
</reference>
<dbReference type="EMBL" id="JAAGNZ010000002">
    <property type="protein sequence ID" value="NEU69758.1"/>
    <property type="molecule type" value="Genomic_DNA"/>
</dbReference>
<accession>A0A6M0INE2</accession>
<keyword evidence="1" id="KW-0456">Lyase</keyword>
<dbReference type="InterPro" id="IPR029069">
    <property type="entry name" value="HotDog_dom_sf"/>
</dbReference>
<dbReference type="PANTHER" id="PTHR30272:SF1">
    <property type="entry name" value="3-HYDROXYACYL-[ACYL-CARRIER-PROTEIN] DEHYDRATASE"/>
    <property type="match status" value="1"/>
</dbReference>
<dbReference type="Proteomes" id="UP000477386">
    <property type="component" value="Unassembled WGS sequence"/>
</dbReference>
<name>A0A6M0INE2_9BACT</name>
<organism evidence="2 3">
    <name type="scientific">Spirosoma agri</name>
    <dbReference type="NCBI Taxonomy" id="1987381"/>
    <lineage>
        <taxon>Bacteria</taxon>
        <taxon>Pseudomonadati</taxon>
        <taxon>Bacteroidota</taxon>
        <taxon>Cytophagia</taxon>
        <taxon>Cytophagales</taxon>
        <taxon>Cytophagaceae</taxon>
        <taxon>Spirosoma</taxon>
    </lineage>
</organism>
<keyword evidence="3" id="KW-1185">Reference proteome</keyword>
<gene>
    <name evidence="2" type="ORF">GK091_22955</name>
</gene>
<dbReference type="Pfam" id="PF07977">
    <property type="entry name" value="FabA"/>
    <property type="match status" value="1"/>
</dbReference>
<comment type="caution">
    <text evidence="2">The sequence shown here is derived from an EMBL/GenBank/DDBJ whole genome shotgun (WGS) entry which is preliminary data.</text>
</comment>
<proteinExistence type="predicted"/>
<sequence>MISVTVFNQIQADQIRPEDLLPHRPPMLLIDRLVDYTPGLSVEAETIVKPDNMFFQGHFPGEPILPGIVLVEMMFQACGIFGRLEALNLVDADSAQAGVYRPRSGRAIKIDNMTFNQPVLPNDRVTIRAVFDHKLLNFSVFKARVDIDGRGLAAKGTVTVLINS</sequence>